<dbReference type="Pfam" id="PF07714">
    <property type="entry name" value="PK_Tyr_Ser-Thr"/>
    <property type="match status" value="1"/>
</dbReference>
<dbReference type="GO" id="GO:0030424">
    <property type="term" value="C:axon"/>
    <property type="evidence" value="ECO:0007669"/>
    <property type="project" value="TreeGrafter"/>
</dbReference>
<keyword evidence="9 21" id="KW-0547">Nucleotide-binding</keyword>
<dbReference type="InterPro" id="IPR002011">
    <property type="entry name" value="Tyr_kinase_rcpt_2_CS"/>
</dbReference>
<evidence type="ECO:0000256" key="23">
    <source>
        <dbReference type="SAM" id="Phobius"/>
    </source>
</evidence>
<keyword evidence="15 23" id="KW-0472">Membrane</keyword>
<keyword evidence="6 22" id="KW-0812">Transmembrane</keyword>
<sequence>LLSVNREKYENRSTHTHTLQIDWNRLCLSFMSLYFLSSGPLMYCTSTPNVMTDNISFTILQTHIDECKKIISFTVFLCFNYKMKPCSCVPLFSFVSSVPPSIVKLREPERRHDTCIEFTVRGSPHPTLRWFYREKEISHTEYVRPDMDIYQDYIEGCLTFKNPTHHNNGNYTLEATNYLGVATSTVYGHFLDKPFDGKCGISVQSCDQILKYISLCLPLIFLPFISFFLGPVAVISGEEDSASPLHHVNHGIISPCTLDAGPDAVVIGMTRIPVIENPQYFRHGHNCNKPTTYVQHIKRRDIILKRELGEGAFGKVFLAECYNLSPTKDKMLVAVKTLKDPTLAARKDFQREAELLTNLQHEHIVKFYGVCVDGDPLIMVFEYMKHGDLNKFLRAHGPDAMILVDGQPLQTNGELGLSQMLHIASQIAAGMIYLASQHFVHRDLATRNCLVGNGLLVKIGDFGMSRDIYSTDYYRVGGHTMLPIRWMPPESIMYRKFTTESDVWSFGVILWEIFTYGKQPWFQLANNEVIECITQGRVLERPRLCPKEVYDIMLGCWQREPQQRLNIKDIQKMLFTLMKATPVYLDILG</sequence>
<dbReference type="GO" id="GO:0010976">
    <property type="term" value="P:positive regulation of neuron projection development"/>
    <property type="evidence" value="ECO:0007669"/>
    <property type="project" value="TreeGrafter"/>
</dbReference>
<keyword evidence="18 22" id="KW-0675">Receptor</keyword>
<evidence type="ECO:0000259" key="24">
    <source>
        <dbReference type="PROSITE" id="PS50011"/>
    </source>
</evidence>
<dbReference type="GO" id="GO:0051897">
    <property type="term" value="P:positive regulation of phosphatidylinositol 3-kinase/protein kinase B signal transduction"/>
    <property type="evidence" value="ECO:0007669"/>
    <property type="project" value="TreeGrafter"/>
</dbReference>
<evidence type="ECO:0000313" key="26">
    <source>
        <dbReference type="Proteomes" id="UP000314980"/>
    </source>
</evidence>
<proteinExistence type="inferred from homology"/>
<dbReference type="Proteomes" id="UP000314980">
    <property type="component" value="Unassembled WGS sequence"/>
</dbReference>
<dbReference type="PANTHER" id="PTHR24416">
    <property type="entry name" value="TYROSINE-PROTEIN KINASE RECEPTOR"/>
    <property type="match status" value="1"/>
</dbReference>
<evidence type="ECO:0000256" key="15">
    <source>
        <dbReference type="ARBA" id="ARBA00023136"/>
    </source>
</evidence>
<keyword evidence="13" id="KW-0524">Neurogenesis</keyword>
<evidence type="ECO:0000256" key="6">
    <source>
        <dbReference type="ARBA" id="ARBA00022692"/>
    </source>
</evidence>
<evidence type="ECO:0000256" key="1">
    <source>
        <dbReference type="ARBA" id="ARBA00004530"/>
    </source>
</evidence>
<keyword evidence="7" id="KW-0732">Signal</keyword>
<feature type="binding site" evidence="21">
    <location>
        <position position="336"/>
    </location>
    <ligand>
        <name>ATP</name>
        <dbReference type="ChEBI" id="CHEBI:30616"/>
    </ligand>
</feature>
<organism evidence="25 26">
    <name type="scientific">Lates calcarifer</name>
    <name type="common">Barramundi</name>
    <name type="synonym">Holocentrus calcarifer</name>
    <dbReference type="NCBI Taxonomy" id="8187"/>
    <lineage>
        <taxon>Eukaryota</taxon>
        <taxon>Metazoa</taxon>
        <taxon>Chordata</taxon>
        <taxon>Craniata</taxon>
        <taxon>Vertebrata</taxon>
        <taxon>Euteleostomi</taxon>
        <taxon>Actinopterygii</taxon>
        <taxon>Neopterygii</taxon>
        <taxon>Teleostei</taxon>
        <taxon>Neoteleostei</taxon>
        <taxon>Acanthomorphata</taxon>
        <taxon>Carangaria</taxon>
        <taxon>Carangaria incertae sedis</taxon>
        <taxon>Centropomidae</taxon>
        <taxon>Lates</taxon>
    </lineage>
</organism>
<dbReference type="FunFam" id="1.10.510.10:FF:000034">
    <property type="entry name" value="Tyrosine-protein kinase receptor"/>
    <property type="match status" value="1"/>
</dbReference>
<evidence type="ECO:0000256" key="8">
    <source>
        <dbReference type="ARBA" id="ARBA00022737"/>
    </source>
</evidence>
<evidence type="ECO:0000256" key="12">
    <source>
        <dbReference type="ARBA" id="ARBA00022840"/>
    </source>
</evidence>
<dbReference type="Gene3D" id="2.60.40.10">
    <property type="entry name" value="Immunoglobulins"/>
    <property type="match status" value="1"/>
</dbReference>
<keyword evidence="4" id="KW-0433">Leucine-rich repeat</keyword>
<dbReference type="InterPro" id="IPR013098">
    <property type="entry name" value="Ig_I-set"/>
</dbReference>
<keyword evidence="10" id="KW-0418">Kinase</keyword>
<evidence type="ECO:0000256" key="2">
    <source>
        <dbReference type="ARBA" id="ARBA00022473"/>
    </source>
</evidence>
<evidence type="ECO:0000256" key="21">
    <source>
        <dbReference type="PROSITE-ProRule" id="PRU10141"/>
    </source>
</evidence>
<evidence type="ECO:0000256" key="13">
    <source>
        <dbReference type="ARBA" id="ARBA00022902"/>
    </source>
</evidence>
<dbReference type="Pfam" id="PF07679">
    <property type="entry name" value="I-set"/>
    <property type="match status" value="1"/>
</dbReference>
<dbReference type="GO" id="GO:0005886">
    <property type="term" value="C:plasma membrane"/>
    <property type="evidence" value="ECO:0007669"/>
    <property type="project" value="TreeGrafter"/>
</dbReference>
<dbReference type="GeneTree" id="ENSGT00940000155645"/>
<accession>A0A4W6FT23</accession>
<evidence type="ECO:0000256" key="11">
    <source>
        <dbReference type="ARBA" id="ARBA00022782"/>
    </source>
</evidence>
<comment type="similarity">
    <text evidence="22">Belongs to the protein kinase superfamily. Tyr protein kinase family. Insulin receptor subfamily.</text>
</comment>
<dbReference type="PROSITE" id="PS50011">
    <property type="entry name" value="PROTEIN_KINASE_DOM"/>
    <property type="match status" value="1"/>
</dbReference>
<dbReference type="SUPFAM" id="SSF56112">
    <property type="entry name" value="Protein kinase-like (PK-like)"/>
    <property type="match status" value="1"/>
</dbReference>
<keyword evidence="26" id="KW-1185">Reference proteome</keyword>
<dbReference type="InterPro" id="IPR036179">
    <property type="entry name" value="Ig-like_dom_sf"/>
</dbReference>
<dbReference type="GO" id="GO:0005524">
    <property type="term" value="F:ATP binding"/>
    <property type="evidence" value="ECO:0007669"/>
    <property type="project" value="UniProtKB-UniRule"/>
</dbReference>
<dbReference type="Gene3D" id="1.10.510.10">
    <property type="entry name" value="Transferase(Phosphotransferase) domain 1"/>
    <property type="match status" value="1"/>
</dbReference>
<dbReference type="InterPro" id="IPR000719">
    <property type="entry name" value="Prot_kinase_dom"/>
</dbReference>
<comment type="catalytic activity">
    <reaction evidence="20 22">
        <text>L-tyrosyl-[protein] + ATP = O-phospho-L-tyrosyl-[protein] + ADP + H(+)</text>
        <dbReference type="Rhea" id="RHEA:10596"/>
        <dbReference type="Rhea" id="RHEA-COMP:10136"/>
        <dbReference type="Rhea" id="RHEA-COMP:20101"/>
        <dbReference type="ChEBI" id="CHEBI:15378"/>
        <dbReference type="ChEBI" id="CHEBI:30616"/>
        <dbReference type="ChEBI" id="CHEBI:46858"/>
        <dbReference type="ChEBI" id="CHEBI:61978"/>
        <dbReference type="ChEBI" id="CHEBI:456216"/>
        <dbReference type="EC" id="2.7.10.1"/>
    </reaction>
</comment>
<evidence type="ECO:0000256" key="17">
    <source>
        <dbReference type="ARBA" id="ARBA00023157"/>
    </source>
</evidence>
<dbReference type="InterPro" id="IPR011009">
    <property type="entry name" value="Kinase-like_dom_sf"/>
</dbReference>
<comment type="subcellular location">
    <subcellularLocation>
        <location evidence="1">Endosome membrane</location>
        <topology evidence="1">Single-pass type I membrane protein</topology>
    </subcellularLocation>
</comment>
<dbReference type="PRINTS" id="PR00109">
    <property type="entry name" value="TYRKINASE"/>
</dbReference>
<dbReference type="PANTHER" id="PTHR24416:SF66">
    <property type="entry name" value="NT-3 GROWTH FACTOR RECEPTOR"/>
    <property type="match status" value="1"/>
</dbReference>
<dbReference type="FunFam" id="3.30.200.20:FF:000033">
    <property type="entry name" value="Tyrosine-protein kinase receptor"/>
    <property type="match status" value="1"/>
</dbReference>
<dbReference type="InterPro" id="IPR013783">
    <property type="entry name" value="Ig-like_fold"/>
</dbReference>
<dbReference type="GO" id="GO:0010008">
    <property type="term" value="C:endosome membrane"/>
    <property type="evidence" value="ECO:0007669"/>
    <property type="project" value="UniProtKB-SubCell"/>
</dbReference>
<evidence type="ECO:0000256" key="5">
    <source>
        <dbReference type="ARBA" id="ARBA00022679"/>
    </source>
</evidence>
<dbReference type="Gene3D" id="3.30.200.20">
    <property type="entry name" value="Phosphorylase Kinase, domain 1"/>
    <property type="match status" value="1"/>
</dbReference>
<dbReference type="InterPro" id="IPR020635">
    <property type="entry name" value="Tyr_kinase_cat_dom"/>
</dbReference>
<feature type="transmembrane region" description="Helical" evidence="23">
    <location>
        <begin position="212"/>
        <end position="235"/>
    </location>
</feature>
<reference evidence="26" key="1">
    <citation type="submission" date="2015-09" db="EMBL/GenBank/DDBJ databases">
        <authorList>
            <person name="Sai Rama Sridatta P."/>
        </authorList>
    </citation>
    <scope>NUCLEOTIDE SEQUENCE [LARGE SCALE GENOMIC DNA]</scope>
</reference>
<dbReference type="InterPro" id="IPR008266">
    <property type="entry name" value="Tyr_kinase_AS"/>
</dbReference>
<dbReference type="GO" id="GO:0004714">
    <property type="term" value="F:transmembrane receptor protein tyrosine kinase activity"/>
    <property type="evidence" value="ECO:0007669"/>
    <property type="project" value="UniProtKB-EC"/>
</dbReference>
<reference evidence="25" key="2">
    <citation type="submission" date="2025-08" db="UniProtKB">
        <authorList>
            <consortium name="Ensembl"/>
        </authorList>
    </citation>
    <scope>IDENTIFICATION</scope>
</reference>
<keyword evidence="14 23" id="KW-1133">Transmembrane helix</keyword>
<keyword evidence="17" id="KW-1015">Disulfide bond</keyword>
<protein>
    <recommendedName>
        <fullName evidence="22">Tyrosine-protein kinase receptor</fullName>
        <ecNumber evidence="22">2.7.10.1</ecNumber>
    </recommendedName>
</protein>
<dbReference type="PROSITE" id="PS00107">
    <property type="entry name" value="PROTEIN_KINASE_ATP"/>
    <property type="match status" value="1"/>
</dbReference>
<evidence type="ECO:0000256" key="7">
    <source>
        <dbReference type="ARBA" id="ARBA00022729"/>
    </source>
</evidence>
<keyword evidence="8" id="KW-0677">Repeat</keyword>
<evidence type="ECO:0000256" key="9">
    <source>
        <dbReference type="ARBA" id="ARBA00022741"/>
    </source>
</evidence>
<dbReference type="GO" id="GO:0007399">
    <property type="term" value="P:nervous system development"/>
    <property type="evidence" value="ECO:0007669"/>
    <property type="project" value="UniProtKB-KW"/>
</dbReference>
<dbReference type="GO" id="GO:1990090">
    <property type="term" value="P:cellular response to nerve growth factor stimulus"/>
    <property type="evidence" value="ECO:0007669"/>
    <property type="project" value="TreeGrafter"/>
</dbReference>
<keyword evidence="3 22" id="KW-0597">Phosphoprotein</keyword>
<dbReference type="InterPro" id="IPR017441">
    <property type="entry name" value="Protein_kinase_ATP_BS"/>
</dbReference>
<dbReference type="AlphaFoldDB" id="A0A4W6FT23"/>
<keyword evidence="2" id="KW-0217">Developmental protein</keyword>
<keyword evidence="12 21" id="KW-0067">ATP-binding</keyword>
<dbReference type="GO" id="GO:0005030">
    <property type="term" value="F:neurotrophin receptor activity"/>
    <property type="evidence" value="ECO:0007669"/>
    <property type="project" value="TreeGrafter"/>
</dbReference>
<evidence type="ECO:0000256" key="4">
    <source>
        <dbReference type="ARBA" id="ARBA00022614"/>
    </source>
</evidence>
<feature type="domain" description="Protein kinase" evidence="24">
    <location>
        <begin position="302"/>
        <end position="576"/>
    </location>
</feature>
<evidence type="ECO:0000256" key="20">
    <source>
        <dbReference type="ARBA" id="ARBA00051243"/>
    </source>
</evidence>
<dbReference type="GO" id="GO:0043121">
    <property type="term" value="F:neurotrophin binding"/>
    <property type="evidence" value="ECO:0007669"/>
    <property type="project" value="TreeGrafter"/>
</dbReference>
<dbReference type="InterPro" id="IPR001245">
    <property type="entry name" value="Ser-Thr/Tyr_kinase_cat_dom"/>
</dbReference>
<evidence type="ECO:0000256" key="3">
    <source>
        <dbReference type="ARBA" id="ARBA00022553"/>
    </source>
</evidence>
<dbReference type="CDD" id="cd05094">
    <property type="entry name" value="PTKc_TrkC"/>
    <property type="match status" value="1"/>
</dbReference>
<dbReference type="SUPFAM" id="SSF48726">
    <property type="entry name" value="Immunoglobulin"/>
    <property type="match status" value="1"/>
</dbReference>
<keyword evidence="5" id="KW-0808">Transferase</keyword>
<evidence type="ECO:0000256" key="19">
    <source>
        <dbReference type="ARBA" id="ARBA00023180"/>
    </source>
</evidence>
<gene>
    <name evidence="25" type="primary">NTRK3</name>
</gene>
<keyword evidence="11" id="KW-0221">Differentiation</keyword>
<dbReference type="PROSITE" id="PS00239">
    <property type="entry name" value="RECEPTOR_TYR_KIN_II"/>
    <property type="match status" value="1"/>
</dbReference>
<keyword evidence="19" id="KW-0325">Glycoprotein</keyword>
<dbReference type="SMART" id="SM00219">
    <property type="entry name" value="TyrKc"/>
    <property type="match status" value="1"/>
</dbReference>
<evidence type="ECO:0000256" key="16">
    <source>
        <dbReference type="ARBA" id="ARBA00023137"/>
    </source>
</evidence>
<dbReference type="EC" id="2.7.10.1" evidence="22"/>
<evidence type="ECO:0000256" key="18">
    <source>
        <dbReference type="ARBA" id="ARBA00023170"/>
    </source>
</evidence>
<dbReference type="Ensembl" id="ENSLCAT00010055141.1">
    <property type="protein sequence ID" value="ENSLCAP00010053755.1"/>
    <property type="gene ID" value="ENSLCAG00010024984.1"/>
</dbReference>
<evidence type="ECO:0000256" key="14">
    <source>
        <dbReference type="ARBA" id="ARBA00022989"/>
    </source>
</evidence>
<dbReference type="PROSITE" id="PS00109">
    <property type="entry name" value="PROTEIN_KINASE_TYR"/>
    <property type="match status" value="1"/>
</dbReference>
<dbReference type="GO" id="GO:0007169">
    <property type="term" value="P:cell surface receptor protein tyrosine kinase signaling pathway"/>
    <property type="evidence" value="ECO:0007669"/>
    <property type="project" value="InterPro"/>
</dbReference>
<keyword evidence="16" id="KW-0829">Tyrosine-protein kinase</keyword>
<evidence type="ECO:0000313" key="25">
    <source>
        <dbReference type="Ensembl" id="ENSLCAP00010053755.1"/>
    </source>
</evidence>
<dbReference type="FunFam" id="2.60.40.10:FF:002811">
    <property type="entry name" value="Tyrosine-protein kinase receptor"/>
    <property type="match status" value="1"/>
</dbReference>
<dbReference type="GO" id="GO:0030154">
    <property type="term" value="P:cell differentiation"/>
    <property type="evidence" value="ECO:0007669"/>
    <property type="project" value="UniProtKB-KW"/>
</dbReference>
<evidence type="ECO:0000256" key="10">
    <source>
        <dbReference type="ARBA" id="ARBA00022777"/>
    </source>
</evidence>
<dbReference type="InterPro" id="IPR050122">
    <property type="entry name" value="RTK"/>
</dbReference>
<name>A0A4W6FT23_LATCA</name>
<reference evidence="25" key="3">
    <citation type="submission" date="2025-09" db="UniProtKB">
        <authorList>
            <consortium name="Ensembl"/>
        </authorList>
    </citation>
    <scope>IDENTIFICATION</scope>
</reference>
<dbReference type="GO" id="GO:0043235">
    <property type="term" value="C:receptor complex"/>
    <property type="evidence" value="ECO:0007669"/>
    <property type="project" value="TreeGrafter"/>
</dbReference>
<evidence type="ECO:0000256" key="22">
    <source>
        <dbReference type="RuleBase" id="RU000312"/>
    </source>
</evidence>